<feature type="region of interest" description="Disordered" evidence="1">
    <location>
        <begin position="38"/>
        <end position="111"/>
    </location>
</feature>
<accession>A0ABR3CK93</accession>
<name>A0ABR3CK93_9PEZI</name>
<keyword evidence="4" id="KW-1185">Reference proteome</keyword>
<protein>
    <submittedName>
        <fullName evidence="3">Uncharacterized protein</fullName>
    </submittedName>
</protein>
<dbReference type="EMBL" id="JAJVCZ030000005">
    <property type="protein sequence ID" value="KAL0259899.1"/>
    <property type="molecule type" value="Genomic_DNA"/>
</dbReference>
<evidence type="ECO:0000313" key="4">
    <source>
        <dbReference type="Proteomes" id="UP001430584"/>
    </source>
</evidence>
<keyword evidence="2" id="KW-0732">Signal</keyword>
<organism evidence="3 4">
    <name type="scientific">Diplodia seriata</name>
    <dbReference type="NCBI Taxonomy" id="420778"/>
    <lineage>
        <taxon>Eukaryota</taxon>
        <taxon>Fungi</taxon>
        <taxon>Dikarya</taxon>
        <taxon>Ascomycota</taxon>
        <taxon>Pezizomycotina</taxon>
        <taxon>Dothideomycetes</taxon>
        <taxon>Dothideomycetes incertae sedis</taxon>
        <taxon>Botryosphaeriales</taxon>
        <taxon>Botryosphaeriaceae</taxon>
        <taxon>Diplodia</taxon>
    </lineage>
</organism>
<gene>
    <name evidence="3" type="ORF">SLS55_005640</name>
</gene>
<feature type="compositionally biased region" description="Low complexity" evidence="1">
    <location>
        <begin position="63"/>
        <end position="89"/>
    </location>
</feature>
<dbReference type="GeneID" id="92009725"/>
<sequence>MRLPFPSYGGTPNHVIAMIFKAAFVAWAASVALASPAAMSPAAPSDSPGTSLSGPFPRPLGQTGHANETATATATSDAAVETPFAAPAADLDPKPNGRALMPPHQLQRRLGRSWRKVENTLDVIQNQPQREGGPEQHCYESGQDTKRKAMIDAITDFCRKYDGWKLRVGQSISSQSKFTHNVIYHIYMNLYIENMDVPAKYHPPPYTIVESECLHEFKRPIDSCNKDTEANKEGGYVVLDYGPNQIMWRIDPNAFPTDPLVPHRVP</sequence>
<comment type="caution">
    <text evidence="3">The sequence shown here is derived from an EMBL/GenBank/DDBJ whole genome shotgun (WGS) entry which is preliminary data.</text>
</comment>
<reference evidence="3 4" key="1">
    <citation type="submission" date="2024-02" db="EMBL/GenBank/DDBJ databases">
        <title>De novo assembly and annotation of 12 fungi associated with fruit tree decline syndrome in Ontario, Canada.</title>
        <authorList>
            <person name="Sulman M."/>
            <person name="Ellouze W."/>
            <person name="Ilyukhin E."/>
        </authorList>
    </citation>
    <scope>NUCLEOTIDE SEQUENCE [LARGE SCALE GENOMIC DNA]</scope>
    <source>
        <strain evidence="3 4">FDS-637</strain>
    </source>
</reference>
<proteinExistence type="predicted"/>
<evidence type="ECO:0000256" key="1">
    <source>
        <dbReference type="SAM" id="MobiDB-lite"/>
    </source>
</evidence>
<evidence type="ECO:0000256" key="2">
    <source>
        <dbReference type="SAM" id="SignalP"/>
    </source>
</evidence>
<feature type="signal peptide" evidence="2">
    <location>
        <begin position="1"/>
        <end position="34"/>
    </location>
</feature>
<feature type="chain" id="PRO_5047483069" evidence="2">
    <location>
        <begin position="35"/>
        <end position="266"/>
    </location>
</feature>
<dbReference type="RefSeq" id="XP_066632928.1">
    <property type="nucleotide sequence ID" value="XM_066777086.1"/>
</dbReference>
<evidence type="ECO:0000313" key="3">
    <source>
        <dbReference type="EMBL" id="KAL0259899.1"/>
    </source>
</evidence>
<dbReference type="Proteomes" id="UP001430584">
    <property type="component" value="Unassembled WGS sequence"/>
</dbReference>
<feature type="compositionally biased region" description="Low complexity" evidence="1">
    <location>
        <begin position="38"/>
        <end position="48"/>
    </location>
</feature>